<dbReference type="EMBL" id="MF101424">
    <property type="protein sequence ID" value="ARW62615.1"/>
    <property type="molecule type" value="Genomic_DNA"/>
</dbReference>
<accession>A0A1Z1MA08</accession>
<dbReference type="GeneID" id="33355850"/>
<dbReference type="PANTHER" id="PTHR39638:SF2">
    <property type="entry name" value="YCF35"/>
    <property type="match status" value="1"/>
</dbReference>
<name>A0A1Z1MA08_RHOCN</name>
<keyword evidence="5" id="KW-0150">Chloroplast</keyword>
<comment type="subcellular location">
    <subcellularLocation>
        <location evidence="1">Plastid</location>
    </subcellularLocation>
</comment>
<evidence type="ECO:0000256" key="2">
    <source>
        <dbReference type="ARBA" id="ARBA00009068"/>
    </source>
</evidence>
<comment type="similarity">
    <text evidence="2">Belongs to the ycf35 family.</text>
</comment>
<protein>
    <recommendedName>
        <fullName evidence="3">Uncharacterized protein ycf35</fullName>
    </recommendedName>
</protein>
<proteinExistence type="inferred from homology"/>
<dbReference type="RefSeq" id="YP_009394053.1">
    <property type="nucleotide sequence ID" value="NC_035271.1"/>
</dbReference>
<reference evidence="5" key="1">
    <citation type="journal article" date="2017" name="J. Phycol.">
        <title>Analysis of chloroplast genomes and a supermatrix inform reclassification of the Rhodomelaceae (Rhodophyta).</title>
        <authorList>
            <person name="Diaz-Tapia P."/>
            <person name="Maggs C.A."/>
            <person name="West J.A."/>
            <person name="Verbruggen H."/>
        </authorList>
    </citation>
    <scope>NUCLEOTIDE SEQUENCE</scope>
    <source>
        <strain evidence="5">PD508</strain>
    </source>
</reference>
<dbReference type="PANTHER" id="PTHR39638">
    <property type="entry name" value="YCF35"/>
    <property type="match status" value="1"/>
</dbReference>
<evidence type="ECO:0000256" key="1">
    <source>
        <dbReference type="ARBA" id="ARBA00004474"/>
    </source>
</evidence>
<evidence type="ECO:0000256" key="4">
    <source>
        <dbReference type="ARBA" id="ARBA00022640"/>
    </source>
</evidence>
<dbReference type="InterPro" id="IPR009666">
    <property type="entry name" value="Uncharacterised_Ycf35"/>
</dbReference>
<gene>
    <name evidence="5" type="primary">ycf35</name>
</gene>
<dbReference type="GO" id="GO:0009536">
    <property type="term" value="C:plastid"/>
    <property type="evidence" value="ECO:0007669"/>
    <property type="project" value="UniProtKB-SubCell"/>
</dbReference>
<dbReference type="AlphaFoldDB" id="A0A1Z1MA08"/>
<evidence type="ECO:0000256" key="3">
    <source>
        <dbReference type="ARBA" id="ARBA00021585"/>
    </source>
</evidence>
<organism evidence="5">
    <name type="scientific">Rhodomela confervoides</name>
    <name type="common">Red alga</name>
    <dbReference type="NCBI Taxonomy" id="35163"/>
    <lineage>
        <taxon>Eukaryota</taxon>
        <taxon>Rhodophyta</taxon>
        <taxon>Florideophyceae</taxon>
        <taxon>Rhodymeniophycidae</taxon>
        <taxon>Ceramiales</taxon>
        <taxon>Rhodomelaceae</taxon>
        <taxon>Rhodomela</taxon>
    </lineage>
</organism>
<sequence length="133" mass="15433">MSHFSKIRTNICDLDILIETISQLGFEYNIFSSYNSNKSKTDPKDLVIYDLLKNSHKKPILSFVWNGSEYSIVVDLQLWSLDIDINYFIDRVSQQYAYNMILSQSNLGGFNQISERIGHDGSIRVTLQKWSKD</sequence>
<keyword evidence="4 5" id="KW-0934">Plastid</keyword>
<geneLocation type="chloroplast" evidence="5"/>
<dbReference type="Pfam" id="PF06868">
    <property type="entry name" value="DUF1257"/>
    <property type="match status" value="1"/>
</dbReference>
<evidence type="ECO:0000313" key="5">
    <source>
        <dbReference type="EMBL" id="ARW62615.1"/>
    </source>
</evidence>